<reference evidence="3 4" key="1">
    <citation type="submission" date="2024-01" db="EMBL/GenBank/DDBJ databases">
        <title>The complete chloroplast genome sequence of Lithospermum erythrorhizon: insights into the phylogenetic relationship among Boraginaceae species and the maternal lineages of purple gromwells.</title>
        <authorList>
            <person name="Okada T."/>
            <person name="Watanabe K."/>
        </authorList>
    </citation>
    <scope>NUCLEOTIDE SEQUENCE [LARGE SCALE GENOMIC DNA]</scope>
</reference>
<feature type="region of interest" description="Disordered" evidence="1">
    <location>
        <begin position="318"/>
        <end position="355"/>
    </location>
</feature>
<gene>
    <name evidence="3" type="ORF">LIER_25738</name>
</gene>
<dbReference type="SUPFAM" id="SSF52047">
    <property type="entry name" value="RNI-like"/>
    <property type="match status" value="1"/>
</dbReference>
<evidence type="ECO:0000256" key="1">
    <source>
        <dbReference type="SAM" id="MobiDB-lite"/>
    </source>
</evidence>
<feature type="compositionally biased region" description="Acidic residues" evidence="1">
    <location>
        <begin position="318"/>
        <end position="337"/>
    </location>
</feature>
<accession>A0AAV3R8W9</accession>
<organism evidence="3 4">
    <name type="scientific">Lithospermum erythrorhizon</name>
    <name type="common">Purple gromwell</name>
    <name type="synonym">Lithospermum officinale var. erythrorhizon</name>
    <dbReference type="NCBI Taxonomy" id="34254"/>
    <lineage>
        <taxon>Eukaryota</taxon>
        <taxon>Viridiplantae</taxon>
        <taxon>Streptophyta</taxon>
        <taxon>Embryophyta</taxon>
        <taxon>Tracheophyta</taxon>
        <taxon>Spermatophyta</taxon>
        <taxon>Magnoliopsida</taxon>
        <taxon>eudicotyledons</taxon>
        <taxon>Gunneridae</taxon>
        <taxon>Pentapetalae</taxon>
        <taxon>asterids</taxon>
        <taxon>lamiids</taxon>
        <taxon>Boraginales</taxon>
        <taxon>Boraginaceae</taxon>
        <taxon>Boraginoideae</taxon>
        <taxon>Lithospermeae</taxon>
        <taxon>Lithospermum</taxon>
    </lineage>
</organism>
<dbReference type="InterPro" id="IPR036047">
    <property type="entry name" value="F-box-like_dom_sf"/>
</dbReference>
<dbReference type="InterPro" id="IPR001810">
    <property type="entry name" value="F-box_dom"/>
</dbReference>
<keyword evidence="4" id="KW-1185">Reference proteome</keyword>
<dbReference type="EMBL" id="BAABME010007821">
    <property type="protein sequence ID" value="GAA0171781.1"/>
    <property type="molecule type" value="Genomic_DNA"/>
</dbReference>
<name>A0AAV3R8W9_LITER</name>
<evidence type="ECO:0000313" key="3">
    <source>
        <dbReference type="EMBL" id="GAA0171781.1"/>
    </source>
</evidence>
<dbReference type="Gene3D" id="1.20.1280.50">
    <property type="match status" value="1"/>
</dbReference>
<dbReference type="AlphaFoldDB" id="A0AAV3R8W9"/>
<dbReference type="PANTHER" id="PTHR38926:SF2">
    <property type="entry name" value="F-BOX_LRR-REPEAT PROTEIN 21-RELATED"/>
    <property type="match status" value="1"/>
</dbReference>
<dbReference type="CDD" id="cd22164">
    <property type="entry name" value="F-box_AtSKIP19-like"/>
    <property type="match status" value="1"/>
</dbReference>
<evidence type="ECO:0000259" key="2">
    <source>
        <dbReference type="PROSITE" id="PS50181"/>
    </source>
</evidence>
<feature type="domain" description="F-box" evidence="2">
    <location>
        <begin position="56"/>
        <end position="103"/>
    </location>
</feature>
<dbReference type="PROSITE" id="PS50181">
    <property type="entry name" value="FBOX"/>
    <property type="match status" value="1"/>
</dbReference>
<dbReference type="Gene3D" id="3.80.10.10">
    <property type="entry name" value="Ribonuclease Inhibitor"/>
    <property type="match status" value="1"/>
</dbReference>
<proteinExistence type="predicted"/>
<evidence type="ECO:0000313" key="4">
    <source>
        <dbReference type="Proteomes" id="UP001454036"/>
    </source>
</evidence>
<dbReference type="PANTHER" id="PTHR38926">
    <property type="entry name" value="F-BOX DOMAIN CONTAINING PROTEIN, EXPRESSED"/>
    <property type="match status" value="1"/>
</dbReference>
<sequence length="355" mass="40947">MSRKFDTGAGTATGFFECFLYDEDSKNKGVELSQRIRLKMNKVASTPKRKPVHPPSPPWLELPEDITEKILRKLGQVGILNAAQYVCTTWRKICRDPTMWRVIHMWRIEDRFIYSSGHMGLVDVFILAVDLSQGQATEISVDCVHNYYLKYIAKRCRNLRCLRLAFSEDLSGRTLRKALKRFPLLEELHLQCIPVRKRFIEAIGQSCPMLKKFAMNRGCRYEAEVSNRSQDALAIAKFMPELHHLQLFGNSLTNEVLDTILNGCPKLESLDLRQCCNLRIEGELGKRCAQQIKILRRPHDPINDYEWLAESADSDDEYDYDEYDYDEYDSDDWEDDSSDSHLSNGASDDSGFPVV</sequence>
<dbReference type="Proteomes" id="UP001454036">
    <property type="component" value="Unassembled WGS sequence"/>
</dbReference>
<comment type="caution">
    <text evidence="3">The sequence shown here is derived from an EMBL/GenBank/DDBJ whole genome shotgun (WGS) entry which is preliminary data.</text>
</comment>
<dbReference type="SUPFAM" id="SSF81383">
    <property type="entry name" value="F-box domain"/>
    <property type="match status" value="1"/>
</dbReference>
<protein>
    <recommendedName>
        <fullName evidence="2">F-box domain-containing protein</fullName>
    </recommendedName>
</protein>
<dbReference type="InterPro" id="IPR032675">
    <property type="entry name" value="LRR_dom_sf"/>
</dbReference>
<dbReference type="Pfam" id="PF12937">
    <property type="entry name" value="F-box-like"/>
    <property type="match status" value="1"/>
</dbReference>